<comment type="caution">
    <text evidence="1">The sequence shown here is derived from an EMBL/GenBank/DDBJ whole genome shotgun (WGS) entry which is preliminary data.</text>
</comment>
<name>A0A430B619_9ENTE</name>
<keyword evidence="2" id="KW-1185">Reference proteome</keyword>
<evidence type="ECO:0000313" key="1">
    <source>
        <dbReference type="EMBL" id="RSU15753.1"/>
    </source>
</evidence>
<reference evidence="1 2" key="1">
    <citation type="submission" date="2017-05" db="EMBL/GenBank/DDBJ databases">
        <title>Vagococcus spp. assemblies.</title>
        <authorList>
            <person name="Gulvik C.A."/>
        </authorList>
    </citation>
    <scope>NUCLEOTIDE SEQUENCE [LARGE SCALE GENOMIC DNA]</scope>
    <source>
        <strain evidence="1 2">CCUG 51432</strain>
    </source>
</reference>
<dbReference type="AlphaFoldDB" id="A0A430B619"/>
<dbReference type="EMBL" id="NGKA01000001">
    <property type="protein sequence ID" value="RSU15753.1"/>
    <property type="molecule type" value="Genomic_DNA"/>
</dbReference>
<sequence>MPYGYDDTYLKLEREIKELTTFPTRVGLELIEIEDIDNNLLVEAFTAMRKEKRITGELIGSADDPILIVHSVDF</sequence>
<dbReference type="RefSeq" id="WP_126806493.1">
    <property type="nucleotide sequence ID" value="NZ_NGKA01000001.1"/>
</dbReference>
<evidence type="ECO:0000313" key="2">
    <source>
        <dbReference type="Proteomes" id="UP000287605"/>
    </source>
</evidence>
<accession>A0A430B619</accession>
<protein>
    <submittedName>
        <fullName evidence="1">Uncharacterized protein</fullName>
    </submittedName>
</protein>
<dbReference type="Proteomes" id="UP000287605">
    <property type="component" value="Unassembled WGS sequence"/>
</dbReference>
<organism evidence="1 2">
    <name type="scientific">Vagococcus elongatus</name>
    <dbReference type="NCBI Taxonomy" id="180344"/>
    <lineage>
        <taxon>Bacteria</taxon>
        <taxon>Bacillati</taxon>
        <taxon>Bacillota</taxon>
        <taxon>Bacilli</taxon>
        <taxon>Lactobacillales</taxon>
        <taxon>Enterococcaceae</taxon>
        <taxon>Vagococcus</taxon>
    </lineage>
</organism>
<proteinExistence type="predicted"/>
<gene>
    <name evidence="1" type="ORF">CBF29_01390</name>
</gene>